<feature type="transmembrane region" description="Helical" evidence="1">
    <location>
        <begin position="165"/>
        <end position="182"/>
    </location>
</feature>
<feature type="transmembrane region" description="Helical" evidence="1">
    <location>
        <begin position="188"/>
        <end position="206"/>
    </location>
</feature>
<dbReference type="PANTHER" id="PTHR37810">
    <property type="entry name" value="IMMUNITY PROTEIN SDPI"/>
    <property type="match status" value="1"/>
</dbReference>
<dbReference type="RefSeq" id="WP_345275867.1">
    <property type="nucleotide sequence ID" value="NZ_BAABJW010000001.1"/>
</dbReference>
<feature type="transmembrane region" description="Helical" evidence="1">
    <location>
        <begin position="7"/>
        <end position="24"/>
    </location>
</feature>
<dbReference type="EMBL" id="BAABJW010000001">
    <property type="protein sequence ID" value="GAA4805722.1"/>
    <property type="molecule type" value="Genomic_DNA"/>
</dbReference>
<feature type="transmembrane region" description="Helical" evidence="1">
    <location>
        <begin position="84"/>
        <end position="105"/>
    </location>
</feature>
<accession>A0ABP9C8V4</accession>
<name>A0ABP9C8V4_9FLAO</name>
<organism evidence="3 4">
    <name type="scientific">Litoribaculum gwangyangense</name>
    <dbReference type="NCBI Taxonomy" id="1130722"/>
    <lineage>
        <taxon>Bacteria</taxon>
        <taxon>Pseudomonadati</taxon>
        <taxon>Bacteroidota</taxon>
        <taxon>Flavobacteriia</taxon>
        <taxon>Flavobacteriales</taxon>
        <taxon>Flavobacteriaceae</taxon>
        <taxon>Litoribaculum</taxon>
    </lineage>
</organism>
<dbReference type="InterPro" id="IPR025962">
    <property type="entry name" value="SdpI/YhfL"/>
</dbReference>
<keyword evidence="1" id="KW-0812">Transmembrane</keyword>
<dbReference type="PANTHER" id="PTHR37810:SF5">
    <property type="entry name" value="IMMUNITY PROTEIN SDPI"/>
    <property type="match status" value="1"/>
</dbReference>
<evidence type="ECO:0000256" key="1">
    <source>
        <dbReference type="SAM" id="Phobius"/>
    </source>
</evidence>
<dbReference type="Proteomes" id="UP001501433">
    <property type="component" value="Unassembled WGS sequence"/>
</dbReference>
<evidence type="ECO:0000313" key="4">
    <source>
        <dbReference type="Proteomes" id="UP001501433"/>
    </source>
</evidence>
<dbReference type="PIRSF" id="PIRSF038959">
    <property type="entry name" value="SdpI"/>
    <property type="match status" value="1"/>
</dbReference>
<gene>
    <name evidence="3" type="ORF">GCM10023330_10270</name>
</gene>
<feature type="transmembrane region" description="Helical" evidence="1">
    <location>
        <begin position="111"/>
        <end position="128"/>
    </location>
</feature>
<keyword evidence="4" id="KW-1185">Reference proteome</keyword>
<protein>
    <submittedName>
        <fullName evidence="3">SdpI family protein</fullName>
    </submittedName>
</protein>
<comment type="caution">
    <text evidence="3">The sequence shown here is derived from an EMBL/GenBank/DDBJ whole genome shotgun (WGS) entry which is preliminary data.</text>
</comment>
<keyword evidence="1" id="KW-1133">Transmembrane helix</keyword>
<proteinExistence type="predicted"/>
<dbReference type="InterPro" id="IPR026272">
    <property type="entry name" value="SdpI"/>
</dbReference>
<keyword evidence="1" id="KW-0472">Membrane</keyword>
<dbReference type="Pfam" id="PF13630">
    <property type="entry name" value="SdpI"/>
    <property type="match status" value="1"/>
</dbReference>
<feature type="domain" description="DUF1648" evidence="2">
    <location>
        <begin position="11"/>
        <end position="56"/>
    </location>
</feature>
<feature type="transmembrane region" description="Helical" evidence="1">
    <location>
        <begin position="50"/>
        <end position="72"/>
    </location>
</feature>
<dbReference type="Pfam" id="PF07853">
    <property type="entry name" value="DUF1648"/>
    <property type="match status" value="1"/>
</dbReference>
<evidence type="ECO:0000313" key="3">
    <source>
        <dbReference type="EMBL" id="GAA4805722.1"/>
    </source>
</evidence>
<dbReference type="InterPro" id="IPR012867">
    <property type="entry name" value="DUF1648"/>
</dbReference>
<reference evidence="4" key="1">
    <citation type="journal article" date="2019" name="Int. J. Syst. Evol. Microbiol.">
        <title>The Global Catalogue of Microorganisms (GCM) 10K type strain sequencing project: providing services to taxonomists for standard genome sequencing and annotation.</title>
        <authorList>
            <consortium name="The Broad Institute Genomics Platform"/>
            <consortium name="The Broad Institute Genome Sequencing Center for Infectious Disease"/>
            <person name="Wu L."/>
            <person name="Ma J."/>
        </authorList>
    </citation>
    <scope>NUCLEOTIDE SEQUENCE [LARGE SCALE GENOMIC DNA]</scope>
    <source>
        <strain evidence="4">JCM 18325</strain>
    </source>
</reference>
<evidence type="ECO:0000259" key="2">
    <source>
        <dbReference type="Pfam" id="PF07853"/>
    </source>
</evidence>
<sequence>MRLKKELPLIVIVLIPFIYLSYIWNSLPDTVPVHWNFKGEIDGWGKKSTLILIIFLIPVLNYIIFSVVPLIDPKKKLQTMGNKFYNLKFLMVLFMSGLALFILYSVKEQSITNPSIIILAIGLLYMLLGNYMKTIKANYFIGIRTPWTLENETVWKNTHHLSGKLWFIGGLIIVISSLIASKDINSKLFIFITIIITAIPIIFSYLEYKKLNKS</sequence>